<dbReference type="AlphaFoldDB" id="A2DXG1"/>
<sequence length="119" mass="13614">MSIEITPAMVKLSQQFIERLFDKTFQRGNSDLIIESLKIIKKIADVGYSPGFITILPYIHRMITTNGWAVLVVPIVSLFSKHPEMKEHLSGSKILRELQFIKDESVQADIEIIRSNIPF</sequence>
<dbReference type="EMBL" id="DS113263">
    <property type="protein sequence ID" value="EAY14913.1"/>
    <property type="molecule type" value="Genomic_DNA"/>
</dbReference>
<protein>
    <submittedName>
        <fullName evidence="1">Uncharacterized protein</fullName>
    </submittedName>
</protein>
<evidence type="ECO:0000313" key="2">
    <source>
        <dbReference type="Proteomes" id="UP000001542"/>
    </source>
</evidence>
<dbReference type="VEuPathDB" id="TrichDB:TVAGG3_0925250"/>
<dbReference type="InParanoid" id="A2DXG1"/>
<dbReference type="Proteomes" id="UP000001542">
    <property type="component" value="Unassembled WGS sequence"/>
</dbReference>
<accession>A2DXG1</accession>
<organism evidence="1 2">
    <name type="scientific">Trichomonas vaginalis (strain ATCC PRA-98 / G3)</name>
    <dbReference type="NCBI Taxonomy" id="412133"/>
    <lineage>
        <taxon>Eukaryota</taxon>
        <taxon>Metamonada</taxon>
        <taxon>Parabasalia</taxon>
        <taxon>Trichomonadida</taxon>
        <taxon>Trichomonadidae</taxon>
        <taxon>Trichomonas</taxon>
    </lineage>
</organism>
<dbReference type="KEGG" id="tva:4772911"/>
<evidence type="ECO:0000313" key="1">
    <source>
        <dbReference type="EMBL" id="EAY14913.1"/>
    </source>
</evidence>
<proteinExistence type="predicted"/>
<name>A2DXG1_TRIV3</name>
<keyword evidence="2" id="KW-1185">Reference proteome</keyword>
<gene>
    <name evidence="1" type="ORF">TVAG_380230</name>
</gene>
<reference evidence="1" key="2">
    <citation type="journal article" date="2007" name="Science">
        <title>Draft genome sequence of the sexually transmitted pathogen Trichomonas vaginalis.</title>
        <authorList>
            <person name="Carlton J.M."/>
            <person name="Hirt R.P."/>
            <person name="Silva J.C."/>
            <person name="Delcher A.L."/>
            <person name="Schatz M."/>
            <person name="Zhao Q."/>
            <person name="Wortman J.R."/>
            <person name="Bidwell S.L."/>
            <person name="Alsmark U.C.M."/>
            <person name="Besteiro S."/>
            <person name="Sicheritz-Ponten T."/>
            <person name="Noel C.J."/>
            <person name="Dacks J.B."/>
            <person name="Foster P.G."/>
            <person name="Simillion C."/>
            <person name="Van de Peer Y."/>
            <person name="Miranda-Saavedra D."/>
            <person name="Barton G.J."/>
            <person name="Westrop G.D."/>
            <person name="Mueller S."/>
            <person name="Dessi D."/>
            <person name="Fiori P.L."/>
            <person name="Ren Q."/>
            <person name="Paulsen I."/>
            <person name="Zhang H."/>
            <person name="Bastida-Corcuera F.D."/>
            <person name="Simoes-Barbosa A."/>
            <person name="Brown M.T."/>
            <person name="Hayes R.D."/>
            <person name="Mukherjee M."/>
            <person name="Okumura C.Y."/>
            <person name="Schneider R."/>
            <person name="Smith A.J."/>
            <person name="Vanacova S."/>
            <person name="Villalvazo M."/>
            <person name="Haas B.J."/>
            <person name="Pertea M."/>
            <person name="Feldblyum T.V."/>
            <person name="Utterback T.R."/>
            <person name="Shu C.L."/>
            <person name="Osoegawa K."/>
            <person name="de Jong P.J."/>
            <person name="Hrdy I."/>
            <person name="Horvathova L."/>
            <person name="Zubacova Z."/>
            <person name="Dolezal P."/>
            <person name="Malik S.B."/>
            <person name="Logsdon J.M. Jr."/>
            <person name="Henze K."/>
            <person name="Gupta A."/>
            <person name="Wang C.C."/>
            <person name="Dunne R.L."/>
            <person name="Upcroft J.A."/>
            <person name="Upcroft P."/>
            <person name="White O."/>
            <person name="Salzberg S.L."/>
            <person name="Tang P."/>
            <person name="Chiu C.-H."/>
            <person name="Lee Y.-S."/>
            <person name="Embley T.M."/>
            <person name="Coombs G.H."/>
            <person name="Mottram J.C."/>
            <person name="Tachezy J."/>
            <person name="Fraser-Liggett C.M."/>
            <person name="Johnson P.J."/>
        </authorList>
    </citation>
    <scope>NUCLEOTIDE SEQUENCE [LARGE SCALE GENOMIC DNA]</scope>
    <source>
        <strain evidence="1">G3</strain>
    </source>
</reference>
<dbReference type="RefSeq" id="XP_001327136.1">
    <property type="nucleotide sequence ID" value="XM_001327101.1"/>
</dbReference>
<reference evidence="1" key="1">
    <citation type="submission" date="2006-10" db="EMBL/GenBank/DDBJ databases">
        <authorList>
            <person name="Amadeo P."/>
            <person name="Zhao Q."/>
            <person name="Wortman J."/>
            <person name="Fraser-Liggett C."/>
            <person name="Carlton J."/>
        </authorList>
    </citation>
    <scope>NUCLEOTIDE SEQUENCE</scope>
    <source>
        <strain evidence="1">G3</strain>
    </source>
</reference>
<dbReference type="VEuPathDB" id="TrichDB:TVAG_380230"/>